<name>A0ABS3K1N1_9HYPH</name>
<dbReference type="Proteomes" id="UP000718278">
    <property type="component" value="Unassembled WGS sequence"/>
</dbReference>
<dbReference type="RefSeq" id="WP_207489171.1">
    <property type="nucleotide sequence ID" value="NZ_JADIJS010000002.1"/>
</dbReference>
<reference evidence="1 2" key="1">
    <citation type="submission" date="2020-10" db="EMBL/GenBank/DDBJ databases">
        <title>Genomic characterization of underground lake bacteria from Wind Cave National Park: Insight into the archetypical LuxI/LuxR and identification of LuxR solos.</title>
        <authorList>
            <person name="Wengert P.C."/>
            <person name="Savka M.A."/>
        </authorList>
    </citation>
    <scope>NUCLEOTIDE SEQUENCE [LARGE SCALE GENOMIC DNA]</scope>
    <source>
        <strain evidence="1 2">SD316</strain>
    </source>
</reference>
<proteinExistence type="predicted"/>
<evidence type="ECO:0000313" key="2">
    <source>
        <dbReference type="Proteomes" id="UP000718278"/>
    </source>
</evidence>
<accession>A0ABS3K1N1</accession>
<gene>
    <name evidence="1" type="ORF">IPV26_14225</name>
</gene>
<comment type="caution">
    <text evidence="1">The sequence shown here is derived from an EMBL/GenBank/DDBJ whole genome shotgun (WGS) entry which is preliminary data.</text>
</comment>
<keyword evidence="2" id="KW-1185">Reference proteome</keyword>
<sequence length="71" mass="8132">MIDWFLDPRPLVRPTFSFLSLHRNTQISFKKLGEKKDMILWLHGLAPPYETPIFEVASKCGTWLPTASAAD</sequence>
<protein>
    <recommendedName>
        <fullName evidence="3">Alpha/beta hydrolase</fullName>
    </recommendedName>
</protein>
<evidence type="ECO:0000313" key="1">
    <source>
        <dbReference type="EMBL" id="MBO1040823.1"/>
    </source>
</evidence>
<evidence type="ECO:0008006" key="3">
    <source>
        <dbReference type="Google" id="ProtNLM"/>
    </source>
</evidence>
<dbReference type="EMBL" id="JADIJS010000002">
    <property type="protein sequence ID" value="MBO1040823.1"/>
    <property type="molecule type" value="Genomic_DNA"/>
</dbReference>
<organism evidence="1 2">
    <name type="scientific">Brucella pituitosa</name>
    <dbReference type="NCBI Taxonomy" id="571256"/>
    <lineage>
        <taxon>Bacteria</taxon>
        <taxon>Pseudomonadati</taxon>
        <taxon>Pseudomonadota</taxon>
        <taxon>Alphaproteobacteria</taxon>
        <taxon>Hyphomicrobiales</taxon>
        <taxon>Brucellaceae</taxon>
        <taxon>Brucella/Ochrobactrum group</taxon>
        <taxon>Brucella</taxon>
    </lineage>
</organism>